<name>A0AAW0EZQ9_9TRYP</name>
<dbReference type="AlphaFoldDB" id="A0AAW0EZQ9"/>
<reference evidence="1 2" key="1">
    <citation type="journal article" date="2021" name="MBio">
        <title>A New Model Trypanosomatid, Novymonas esmeraldas: Genomic Perception of Its 'Candidatus Pandoraea novymonadis' Endosymbiont.</title>
        <authorList>
            <person name="Zakharova A."/>
            <person name="Saura A."/>
            <person name="Butenko A."/>
            <person name="Podesvova L."/>
            <person name="Warmusova S."/>
            <person name="Kostygov A.Y."/>
            <person name="Nenarokova A."/>
            <person name="Lukes J."/>
            <person name="Opperdoes F.R."/>
            <person name="Yurchenko V."/>
        </authorList>
    </citation>
    <scope>NUCLEOTIDE SEQUENCE [LARGE SCALE GENOMIC DNA]</scope>
    <source>
        <strain evidence="1 2">E262AT.01</strain>
    </source>
</reference>
<dbReference type="Proteomes" id="UP001430356">
    <property type="component" value="Unassembled WGS sequence"/>
</dbReference>
<sequence>MLEFVVTAPPSRRIVCRNEATYIYFWPYLFSREVPGALQLCRWAARRGAGVHGAVRLYPSEIPRAPHRCSLKVTRHVEAGRTLISLPAPLSLCVGSPEARTGTFVGRYSPVESLAQLVARELHNPHSPHRAYLEFLHDLHNADTEEAQDALLTGLRYDRVEALATQLDAMYGGNALQARGADNAPFLEKEQLTSASQRVEWVRLQQLQRRLEQSVPHFAAKSTAWALSMALSRAMEDDAEGRSLHPLIDFCAHSFEPNAYVCVGEACHGAGVRPVRWAESSGDSFVHLVTRRALCPGEPVTVRWHWRPATTTEDAEFWQMRFGYVPAHRE</sequence>
<evidence type="ECO:0000313" key="2">
    <source>
        <dbReference type="Proteomes" id="UP001430356"/>
    </source>
</evidence>
<dbReference type="GO" id="GO:0016279">
    <property type="term" value="F:protein-lysine N-methyltransferase activity"/>
    <property type="evidence" value="ECO:0007669"/>
    <property type="project" value="TreeGrafter"/>
</dbReference>
<dbReference type="SUPFAM" id="SSF82199">
    <property type="entry name" value="SET domain"/>
    <property type="match status" value="1"/>
</dbReference>
<dbReference type="InterPro" id="IPR046341">
    <property type="entry name" value="SET_dom_sf"/>
</dbReference>
<keyword evidence="2" id="KW-1185">Reference proteome</keyword>
<organism evidence="1 2">
    <name type="scientific">Novymonas esmeraldas</name>
    <dbReference type="NCBI Taxonomy" id="1808958"/>
    <lineage>
        <taxon>Eukaryota</taxon>
        <taxon>Discoba</taxon>
        <taxon>Euglenozoa</taxon>
        <taxon>Kinetoplastea</taxon>
        <taxon>Metakinetoplastina</taxon>
        <taxon>Trypanosomatida</taxon>
        <taxon>Trypanosomatidae</taxon>
        <taxon>Novymonas</taxon>
    </lineage>
</organism>
<dbReference type="EMBL" id="JAECZO010000144">
    <property type="protein sequence ID" value="KAK7198333.1"/>
    <property type="molecule type" value="Genomic_DNA"/>
</dbReference>
<dbReference type="PANTHER" id="PTHR13271">
    <property type="entry name" value="UNCHARACTERIZED PUTATIVE METHYLTRANSFERASE"/>
    <property type="match status" value="1"/>
</dbReference>
<protein>
    <recommendedName>
        <fullName evidence="3">SET domain-containing protein</fullName>
    </recommendedName>
</protein>
<gene>
    <name evidence="1" type="ORF">NESM_000791900</name>
</gene>
<dbReference type="Gene3D" id="3.90.1410.10">
    <property type="entry name" value="set domain protein methyltransferase, domain 1"/>
    <property type="match status" value="1"/>
</dbReference>
<evidence type="ECO:0000313" key="1">
    <source>
        <dbReference type="EMBL" id="KAK7198333.1"/>
    </source>
</evidence>
<evidence type="ECO:0008006" key="3">
    <source>
        <dbReference type="Google" id="ProtNLM"/>
    </source>
</evidence>
<accession>A0AAW0EZQ9</accession>
<comment type="caution">
    <text evidence="1">The sequence shown here is derived from an EMBL/GenBank/DDBJ whole genome shotgun (WGS) entry which is preliminary data.</text>
</comment>
<dbReference type="FunFam" id="3.90.1410.10:FF:000040">
    <property type="entry name" value="Hypothetical_protein_-_conserved"/>
    <property type="match status" value="1"/>
</dbReference>
<dbReference type="InterPro" id="IPR050600">
    <property type="entry name" value="SETD3_SETD6_MTase"/>
</dbReference>
<proteinExistence type="predicted"/>